<name>A0A2U1PZ74_ARTAN</name>
<evidence type="ECO:0000313" key="1">
    <source>
        <dbReference type="EMBL" id="PWA91071.1"/>
    </source>
</evidence>
<keyword evidence="2" id="KW-1185">Reference proteome</keyword>
<dbReference type="EMBL" id="PKPP01000575">
    <property type="protein sequence ID" value="PWA91071.1"/>
    <property type="molecule type" value="Genomic_DNA"/>
</dbReference>
<gene>
    <name evidence="1" type="ORF">CTI12_AA092730</name>
</gene>
<reference evidence="1 2" key="1">
    <citation type="journal article" date="2018" name="Mol. Plant">
        <title>The genome of Artemisia annua provides insight into the evolution of Asteraceae family and artemisinin biosynthesis.</title>
        <authorList>
            <person name="Shen Q."/>
            <person name="Zhang L."/>
            <person name="Liao Z."/>
            <person name="Wang S."/>
            <person name="Yan T."/>
            <person name="Shi P."/>
            <person name="Liu M."/>
            <person name="Fu X."/>
            <person name="Pan Q."/>
            <person name="Wang Y."/>
            <person name="Lv Z."/>
            <person name="Lu X."/>
            <person name="Zhang F."/>
            <person name="Jiang W."/>
            <person name="Ma Y."/>
            <person name="Chen M."/>
            <person name="Hao X."/>
            <person name="Li L."/>
            <person name="Tang Y."/>
            <person name="Lv G."/>
            <person name="Zhou Y."/>
            <person name="Sun X."/>
            <person name="Brodelius P.E."/>
            <person name="Rose J.K.C."/>
            <person name="Tang K."/>
        </authorList>
    </citation>
    <scope>NUCLEOTIDE SEQUENCE [LARGE SCALE GENOMIC DNA]</scope>
    <source>
        <strain evidence="2">cv. Huhao1</strain>
        <tissue evidence="1">Leaf</tissue>
    </source>
</reference>
<dbReference type="OrthoDB" id="245173at2759"/>
<comment type="caution">
    <text evidence="1">The sequence shown here is derived from an EMBL/GenBank/DDBJ whole genome shotgun (WGS) entry which is preliminary data.</text>
</comment>
<protein>
    <submittedName>
        <fullName evidence="1">Vacuolar H+-ATPase catalytic subunit</fullName>
    </submittedName>
</protein>
<dbReference type="STRING" id="35608.A0A2U1PZ74"/>
<evidence type="ECO:0000313" key="2">
    <source>
        <dbReference type="Proteomes" id="UP000245207"/>
    </source>
</evidence>
<dbReference type="Proteomes" id="UP000245207">
    <property type="component" value="Unassembled WGS sequence"/>
</dbReference>
<dbReference type="AlphaFoldDB" id="A0A2U1PZ74"/>
<organism evidence="1 2">
    <name type="scientific">Artemisia annua</name>
    <name type="common">Sweet wormwood</name>
    <dbReference type="NCBI Taxonomy" id="35608"/>
    <lineage>
        <taxon>Eukaryota</taxon>
        <taxon>Viridiplantae</taxon>
        <taxon>Streptophyta</taxon>
        <taxon>Embryophyta</taxon>
        <taxon>Tracheophyta</taxon>
        <taxon>Spermatophyta</taxon>
        <taxon>Magnoliopsida</taxon>
        <taxon>eudicotyledons</taxon>
        <taxon>Gunneridae</taxon>
        <taxon>Pentapetalae</taxon>
        <taxon>asterids</taxon>
        <taxon>campanulids</taxon>
        <taxon>Asterales</taxon>
        <taxon>Asteraceae</taxon>
        <taxon>Asteroideae</taxon>
        <taxon>Anthemideae</taxon>
        <taxon>Artemisiinae</taxon>
        <taxon>Artemisia</taxon>
    </lineage>
</organism>
<sequence length="291" mass="32734">MSHVGFEPGFLGFGNIQVDIFFVFGYDIRGLVVAQQIAHTESIPYSNGKPGKKIKCILQDLKNHLRSPYVAGQYICSTGYLLQFLLYGQRPLKTIARISGDVYIPRGVSAPTLDNDILWEFQHKKVGSLTHCNLPLLKPKRSQVMDGVLSQAQEMLCNAWRGTCVRKLGAADLTQLSSIVDIFSSNDLPRVAETLANMRHCLTAFVEGSVFEDVKCKDVVELERIRLELEEIVKLFTNGEIYLKRQAMTAYVVTLPLTRSWDMAFRMSPYSKVVLLMLCSKTSCTVCNLRI</sequence>
<proteinExistence type="predicted"/>
<accession>A0A2U1PZ74</accession>